<dbReference type="EMBL" id="AMQN01004556">
    <property type="status" value="NOT_ANNOTATED_CDS"/>
    <property type="molecule type" value="Genomic_DNA"/>
</dbReference>
<sequence length="240" mass="26821">MESVCDDKGVVNWGKLQVRLRPKRHSRPLGGSWEFHKDIDRQSEYRKTYDTVNKIRSELKFCGGIPIPICGSASVARTTNSTRDDNQMGPLFKKISTRVYSKDDDSRDINPVCLRQKGHSALMPTQACDVLGQYACTNCCHARQLLLASMETTASYPHLTVSSGLAPKPSDGPTSASRRGAHRRLGHHASTPQRCSSHLLPIWPITSSELQKRVMRKNSPDARAQVELTQRPVNSNVWND</sequence>
<dbReference type="EnsemblMetazoa" id="CapteT199457">
    <property type="protein sequence ID" value="CapteP199457"/>
    <property type="gene ID" value="CapteG199457"/>
</dbReference>
<reference evidence="2 4" key="2">
    <citation type="journal article" date="2013" name="Nature">
        <title>Insights into bilaterian evolution from three spiralian genomes.</title>
        <authorList>
            <person name="Simakov O."/>
            <person name="Marletaz F."/>
            <person name="Cho S.J."/>
            <person name="Edsinger-Gonzales E."/>
            <person name="Havlak P."/>
            <person name="Hellsten U."/>
            <person name="Kuo D.H."/>
            <person name="Larsson T."/>
            <person name="Lv J."/>
            <person name="Arendt D."/>
            <person name="Savage R."/>
            <person name="Osoegawa K."/>
            <person name="de Jong P."/>
            <person name="Grimwood J."/>
            <person name="Chapman J.A."/>
            <person name="Shapiro H."/>
            <person name="Aerts A."/>
            <person name="Otillar R.P."/>
            <person name="Terry A.Y."/>
            <person name="Boore J.L."/>
            <person name="Grigoriev I.V."/>
            <person name="Lindberg D.R."/>
            <person name="Seaver E.C."/>
            <person name="Weisblat D.A."/>
            <person name="Putnam N.H."/>
            <person name="Rokhsar D.S."/>
        </authorList>
    </citation>
    <scope>NUCLEOTIDE SEQUENCE</scope>
    <source>
        <strain evidence="2 4">I ESC-2004</strain>
    </source>
</reference>
<feature type="region of interest" description="Disordered" evidence="1">
    <location>
        <begin position="160"/>
        <end position="193"/>
    </location>
</feature>
<evidence type="ECO:0000313" key="3">
    <source>
        <dbReference type="EnsemblMetazoa" id="CapteP199457"/>
    </source>
</evidence>
<accession>R7V9V6</accession>
<dbReference type="HOGENOM" id="CLU_1157354_0_0_1"/>
<protein>
    <submittedName>
        <fullName evidence="2 3">Uncharacterized protein</fullName>
    </submittedName>
</protein>
<dbReference type="EMBL" id="KB293809">
    <property type="protein sequence ID" value="ELU15379.1"/>
    <property type="molecule type" value="Genomic_DNA"/>
</dbReference>
<dbReference type="AlphaFoldDB" id="R7V9V6"/>
<reference evidence="3" key="3">
    <citation type="submission" date="2015-06" db="UniProtKB">
        <authorList>
            <consortium name="EnsemblMetazoa"/>
        </authorList>
    </citation>
    <scope>IDENTIFICATION</scope>
</reference>
<name>R7V9V6_CAPTE</name>
<evidence type="ECO:0000256" key="1">
    <source>
        <dbReference type="SAM" id="MobiDB-lite"/>
    </source>
</evidence>
<proteinExistence type="predicted"/>
<evidence type="ECO:0000313" key="2">
    <source>
        <dbReference type="EMBL" id="ELU15379.1"/>
    </source>
</evidence>
<keyword evidence="4" id="KW-1185">Reference proteome</keyword>
<gene>
    <name evidence="2" type="ORF">CAPTEDRAFT_199457</name>
</gene>
<dbReference type="Proteomes" id="UP000014760">
    <property type="component" value="Unassembled WGS sequence"/>
</dbReference>
<organism evidence="2">
    <name type="scientific">Capitella teleta</name>
    <name type="common">Polychaete worm</name>
    <dbReference type="NCBI Taxonomy" id="283909"/>
    <lineage>
        <taxon>Eukaryota</taxon>
        <taxon>Metazoa</taxon>
        <taxon>Spiralia</taxon>
        <taxon>Lophotrochozoa</taxon>
        <taxon>Annelida</taxon>
        <taxon>Polychaeta</taxon>
        <taxon>Sedentaria</taxon>
        <taxon>Scolecida</taxon>
        <taxon>Capitellidae</taxon>
        <taxon>Capitella</taxon>
    </lineage>
</organism>
<evidence type="ECO:0000313" key="4">
    <source>
        <dbReference type="Proteomes" id="UP000014760"/>
    </source>
</evidence>
<reference evidence="4" key="1">
    <citation type="submission" date="2012-12" db="EMBL/GenBank/DDBJ databases">
        <authorList>
            <person name="Hellsten U."/>
            <person name="Grimwood J."/>
            <person name="Chapman J.A."/>
            <person name="Shapiro H."/>
            <person name="Aerts A."/>
            <person name="Otillar R.P."/>
            <person name="Terry A.Y."/>
            <person name="Boore J.L."/>
            <person name="Simakov O."/>
            <person name="Marletaz F."/>
            <person name="Cho S.-J."/>
            <person name="Edsinger-Gonzales E."/>
            <person name="Havlak P."/>
            <person name="Kuo D.-H."/>
            <person name="Larsson T."/>
            <person name="Lv J."/>
            <person name="Arendt D."/>
            <person name="Savage R."/>
            <person name="Osoegawa K."/>
            <person name="de Jong P."/>
            <person name="Lindberg D.R."/>
            <person name="Seaver E.C."/>
            <person name="Weisblat D.A."/>
            <person name="Putnam N.H."/>
            <person name="Grigoriev I.V."/>
            <person name="Rokhsar D.S."/>
        </authorList>
    </citation>
    <scope>NUCLEOTIDE SEQUENCE</scope>
    <source>
        <strain evidence="4">I ESC-2004</strain>
    </source>
</reference>